<keyword evidence="1" id="KW-0472">Membrane</keyword>
<sequence length="65" mass="6755">MDGTKLSGGVRTSDEVALTSGQRLLLLAVSAVFGVALMAAGLFFWSQSSQAVFADWLLTAIAGCF</sequence>
<gene>
    <name evidence="2" type="ORF">BOQ54_00540</name>
</gene>
<reference evidence="2 3" key="1">
    <citation type="submission" date="2016-11" db="EMBL/GenBank/DDBJ databases">
        <title>Complete genome sequence of the aerobically denitrifying bacterium Chelatococcus daeguensis TAD1.</title>
        <authorList>
            <person name="Yang Y."/>
            <person name="Huang S."/>
            <person name="Lin E."/>
        </authorList>
    </citation>
    <scope>NUCLEOTIDE SEQUENCE [LARGE SCALE GENOMIC DNA]</scope>
    <source>
        <strain evidence="2 3">TAD1</strain>
    </source>
</reference>
<name>A0AAC9NX51_9HYPH</name>
<accession>A0AAC9NX51</accession>
<dbReference type="RefSeq" id="WP_055459464.1">
    <property type="nucleotide sequence ID" value="NZ_CP018095.1"/>
</dbReference>
<evidence type="ECO:0000313" key="2">
    <source>
        <dbReference type="EMBL" id="APF36004.1"/>
    </source>
</evidence>
<evidence type="ECO:0000256" key="1">
    <source>
        <dbReference type="SAM" id="Phobius"/>
    </source>
</evidence>
<dbReference type="KEGG" id="cdq:BOQ54_00540"/>
<keyword evidence="1" id="KW-0812">Transmembrane</keyword>
<organism evidence="2 3">
    <name type="scientific">Chelatococcus daeguensis</name>
    <dbReference type="NCBI Taxonomy" id="444444"/>
    <lineage>
        <taxon>Bacteria</taxon>
        <taxon>Pseudomonadati</taxon>
        <taxon>Pseudomonadota</taxon>
        <taxon>Alphaproteobacteria</taxon>
        <taxon>Hyphomicrobiales</taxon>
        <taxon>Chelatococcaceae</taxon>
        <taxon>Chelatococcus</taxon>
    </lineage>
</organism>
<keyword evidence="1" id="KW-1133">Transmembrane helix</keyword>
<keyword evidence="3" id="KW-1185">Reference proteome</keyword>
<evidence type="ECO:0000313" key="3">
    <source>
        <dbReference type="Proteomes" id="UP000182703"/>
    </source>
</evidence>
<dbReference type="EMBL" id="CP018095">
    <property type="protein sequence ID" value="APF36004.1"/>
    <property type="molecule type" value="Genomic_DNA"/>
</dbReference>
<dbReference type="Proteomes" id="UP000182703">
    <property type="component" value="Chromosome"/>
</dbReference>
<proteinExistence type="predicted"/>
<feature type="transmembrane region" description="Helical" evidence="1">
    <location>
        <begin position="24"/>
        <end position="45"/>
    </location>
</feature>
<dbReference type="AlphaFoldDB" id="A0AAC9NX51"/>
<protein>
    <submittedName>
        <fullName evidence="2">Uncharacterized protein</fullName>
    </submittedName>
</protein>